<name>A0ABU4HJG7_9ACTN</name>
<gene>
    <name evidence="1" type="ORF">R7226_00025</name>
</gene>
<dbReference type="Proteomes" id="UP001284601">
    <property type="component" value="Unassembled WGS sequence"/>
</dbReference>
<dbReference type="InterPro" id="IPR009758">
    <property type="entry name" value="DUF1326"/>
</dbReference>
<proteinExistence type="predicted"/>
<evidence type="ECO:0000313" key="1">
    <source>
        <dbReference type="EMBL" id="MDW5592700.1"/>
    </source>
</evidence>
<organism evidence="1 2">
    <name type="scientific">Conexibacter stalactiti</name>
    <dbReference type="NCBI Taxonomy" id="1940611"/>
    <lineage>
        <taxon>Bacteria</taxon>
        <taxon>Bacillati</taxon>
        <taxon>Actinomycetota</taxon>
        <taxon>Thermoleophilia</taxon>
        <taxon>Solirubrobacterales</taxon>
        <taxon>Conexibacteraceae</taxon>
        <taxon>Conexibacter</taxon>
    </lineage>
</organism>
<reference evidence="1 2" key="2">
    <citation type="submission" date="2023-10" db="EMBL/GenBank/DDBJ databases">
        <authorList>
            <person name="Han X.F."/>
        </authorList>
    </citation>
    <scope>NUCLEOTIDE SEQUENCE [LARGE SCALE GENOMIC DNA]</scope>
    <source>
        <strain evidence="1 2">KCTC 39840</strain>
    </source>
</reference>
<comment type="caution">
    <text evidence="1">The sequence shown here is derived from an EMBL/GenBank/DDBJ whole genome shotgun (WGS) entry which is preliminary data.</text>
</comment>
<evidence type="ECO:0000313" key="2">
    <source>
        <dbReference type="Proteomes" id="UP001284601"/>
    </source>
</evidence>
<keyword evidence="2" id="KW-1185">Reference proteome</keyword>
<sequence>MGYELRGRFFEACDCSVPCPCWFEQEPDEDECTGLIAWQIERGTINGFDVAGLTVVSLSQHGGHRERPQHLHMALVVDERADDGQFQALSDAFTGQLGGPLGELARMEEEGPQLIERAPVSFTTDGRATQLRVGPRVLVESELLVGANGRTITINDGVLANLLGPIGEAGRARTFELELPATPKIDAVARSTTSGRFGYAHEV</sequence>
<dbReference type="RefSeq" id="WP_318594959.1">
    <property type="nucleotide sequence ID" value="NZ_JAWSTH010000001.1"/>
</dbReference>
<accession>A0ABU4HJG7</accession>
<dbReference type="Pfam" id="PF07040">
    <property type="entry name" value="DUF1326"/>
    <property type="match status" value="1"/>
</dbReference>
<protein>
    <submittedName>
        <fullName evidence="1">DUF1326 domain-containing protein</fullName>
    </submittedName>
</protein>
<dbReference type="EMBL" id="JAWSTH010000001">
    <property type="protein sequence ID" value="MDW5592700.1"/>
    <property type="molecule type" value="Genomic_DNA"/>
</dbReference>
<reference evidence="2" key="1">
    <citation type="submission" date="2023-07" db="EMBL/GenBank/DDBJ databases">
        <title>Conexibacter stalactiti sp. nov., isolated from stalactites in a lava cave and emended description of the genus Conexibacter.</title>
        <authorList>
            <person name="Lee S.D."/>
        </authorList>
    </citation>
    <scope>NUCLEOTIDE SEQUENCE [LARGE SCALE GENOMIC DNA]</scope>
    <source>
        <strain evidence="2">KCTC 39840</strain>
    </source>
</reference>